<evidence type="ECO:0000256" key="1">
    <source>
        <dbReference type="SAM" id="Phobius"/>
    </source>
</evidence>
<keyword evidence="1" id="KW-0812">Transmembrane</keyword>
<reference evidence="3" key="1">
    <citation type="journal article" date="2011" name="Genome Biol.">
        <title>Comparative genomics of the social amoebae Dictyostelium discoideum and Dictyostelium purpureum.</title>
        <authorList>
            <consortium name="US DOE Joint Genome Institute (JGI-PGF)"/>
            <person name="Sucgang R."/>
            <person name="Kuo A."/>
            <person name="Tian X."/>
            <person name="Salerno W."/>
            <person name="Parikh A."/>
            <person name="Feasley C.L."/>
            <person name="Dalin E."/>
            <person name="Tu H."/>
            <person name="Huang E."/>
            <person name="Barry K."/>
            <person name="Lindquist E."/>
            <person name="Shapiro H."/>
            <person name="Bruce D."/>
            <person name="Schmutz J."/>
            <person name="Salamov A."/>
            <person name="Fey P."/>
            <person name="Gaudet P."/>
            <person name="Anjard C."/>
            <person name="Babu M.M."/>
            <person name="Basu S."/>
            <person name="Bushmanova Y."/>
            <person name="van der Wel H."/>
            <person name="Katoh-Kurasawa M."/>
            <person name="Dinh C."/>
            <person name="Coutinho P.M."/>
            <person name="Saito T."/>
            <person name="Elias M."/>
            <person name="Schaap P."/>
            <person name="Kay R.R."/>
            <person name="Henrissat B."/>
            <person name="Eichinger L."/>
            <person name="Rivero F."/>
            <person name="Putnam N.H."/>
            <person name="West C.M."/>
            <person name="Loomis W.F."/>
            <person name="Chisholm R.L."/>
            <person name="Shaulsky G."/>
            <person name="Strassmann J.E."/>
            <person name="Queller D.C."/>
            <person name="Kuspa A."/>
            <person name="Grigoriev I.V."/>
        </authorList>
    </citation>
    <scope>NUCLEOTIDE SEQUENCE [LARGE SCALE GENOMIC DNA]</scope>
    <source>
        <strain evidence="3">QSDP1</strain>
    </source>
</reference>
<dbReference type="InterPro" id="IPR039524">
    <property type="entry name" value="PIGO/GPI13"/>
</dbReference>
<accession>F1A3X1</accession>
<dbReference type="PANTHER" id="PTHR23071">
    <property type="entry name" value="PHOSPHATIDYLINOSITOL GLYCAN"/>
    <property type="match status" value="1"/>
</dbReference>
<dbReference type="GO" id="GO:0006506">
    <property type="term" value="P:GPI anchor biosynthetic process"/>
    <property type="evidence" value="ECO:0007669"/>
    <property type="project" value="InterPro"/>
</dbReference>
<dbReference type="EMBL" id="GL871483">
    <property type="protein sequence ID" value="EGC29110.1"/>
    <property type="molecule type" value="Genomic_DNA"/>
</dbReference>
<organism evidence="2 3">
    <name type="scientific">Dictyostelium purpureum</name>
    <name type="common">Slime mold</name>
    <dbReference type="NCBI Taxonomy" id="5786"/>
    <lineage>
        <taxon>Eukaryota</taxon>
        <taxon>Amoebozoa</taxon>
        <taxon>Evosea</taxon>
        <taxon>Eumycetozoa</taxon>
        <taxon>Dictyostelia</taxon>
        <taxon>Dictyosteliales</taxon>
        <taxon>Dictyosteliaceae</taxon>
        <taxon>Dictyostelium</taxon>
    </lineage>
</organism>
<dbReference type="GO" id="GO:0016772">
    <property type="term" value="F:transferase activity, transferring phosphorus-containing groups"/>
    <property type="evidence" value="ECO:0007669"/>
    <property type="project" value="InterPro"/>
</dbReference>
<keyword evidence="3" id="KW-1185">Reference proteome</keyword>
<evidence type="ECO:0000313" key="3">
    <source>
        <dbReference type="Proteomes" id="UP000001064"/>
    </source>
</evidence>
<proteinExistence type="predicted"/>
<sequence>MFLTSPTICNVKISNIFEYFNPTPTSVFIENQLKLTILENLNLIESFWVLPIIYFIWKIFFKEINIKSSKSPIIHHIVLVIILITIFWFVIQPLVSNGVIGVFHSKYIIGNTHKMKPLFKACVYRVLI</sequence>
<dbReference type="AlphaFoldDB" id="F1A3X1"/>
<feature type="transmembrane region" description="Helical" evidence="1">
    <location>
        <begin position="73"/>
        <end position="91"/>
    </location>
</feature>
<dbReference type="InParanoid" id="F1A3X1"/>
<feature type="transmembrane region" description="Helical" evidence="1">
    <location>
        <begin position="43"/>
        <end position="61"/>
    </location>
</feature>
<keyword evidence="1" id="KW-0472">Membrane</keyword>
<name>F1A3X1_DICPU</name>
<dbReference type="Proteomes" id="UP000001064">
    <property type="component" value="Unassembled WGS sequence"/>
</dbReference>
<protein>
    <submittedName>
        <fullName evidence="2">Uncharacterized protein</fullName>
    </submittedName>
</protein>
<dbReference type="GO" id="GO:0016020">
    <property type="term" value="C:membrane"/>
    <property type="evidence" value="ECO:0007669"/>
    <property type="project" value="GOC"/>
</dbReference>
<dbReference type="PANTHER" id="PTHR23071:SF1">
    <property type="entry name" value="GPI ETHANOLAMINE PHOSPHATE TRANSFERASE 3"/>
    <property type="match status" value="1"/>
</dbReference>
<dbReference type="RefSeq" id="XP_003294365.1">
    <property type="nucleotide sequence ID" value="XM_003294317.1"/>
</dbReference>
<dbReference type="VEuPathDB" id="AmoebaDB:DICPUDRAFT_84840"/>
<evidence type="ECO:0000313" key="2">
    <source>
        <dbReference type="EMBL" id="EGC29110.1"/>
    </source>
</evidence>
<dbReference type="GeneID" id="10506591"/>
<gene>
    <name evidence="2" type="ORF">DICPUDRAFT_84840</name>
</gene>
<keyword evidence="1" id="KW-1133">Transmembrane helix</keyword>
<dbReference type="KEGG" id="dpp:DICPUDRAFT_84840"/>